<evidence type="ECO:0000256" key="1">
    <source>
        <dbReference type="SAM" id="MobiDB-lite"/>
    </source>
</evidence>
<dbReference type="HOGENOM" id="CLU_042707_0_0_1"/>
<gene>
    <name evidence="2" type="ORF">PVAR5_3022</name>
</gene>
<name>V5FXG4_BYSSN</name>
<dbReference type="Proteomes" id="UP000018001">
    <property type="component" value="Unassembled WGS sequence"/>
</dbReference>
<dbReference type="SUPFAM" id="SSF50494">
    <property type="entry name" value="Trypsin-like serine proteases"/>
    <property type="match status" value="1"/>
</dbReference>
<proteinExistence type="predicted"/>
<dbReference type="InterPro" id="IPR043504">
    <property type="entry name" value="Peptidase_S1_PA_chymotrypsin"/>
</dbReference>
<dbReference type="InterPro" id="IPR009003">
    <property type="entry name" value="Peptidase_S1_PA"/>
</dbReference>
<feature type="region of interest" description="Disordered" evidence="1">
    <location>
        <begin position="1"/>
        <end position="20"/>
    </location>
</feature>
<sequence>MASYSGSTDRHTKNLSDESELSVSSTESIIDASHPFRLGFPAPLPNFPTPHFTADDNPLVDREEIIQTITSLLKQRDITWGTIVVVSRRTSATISDRRPTIIITAPAVENDSWYLVLKDIQEYLLKNSLDKICVEIHDPEGLKIPAHFPVEAEHPIVSVWPKLLEDIVTVLEPALWHSVSAVRRGYNNNARLNPVTIVITSKYPMELSLSRPTIQFRCRQYRLEKIDVCFVKVEAILSAGGFQFPDEGRDFALSTDLSPGSSIGLSSEPRATGTLGGKIIVQREDIFHEVGVTNFHVISSDPGVQGFKDTGLTPENATNLNVSLLSPSNFDTNFKQETIEKALESIRGHIESFCAKYGTDQLNEKQQGILAKLQANADVLRTEVQSLNTFERAAGTVWAGSGLRSANTFGMDWALVSVPSQRPFANKLPASEEFSALPGHFFDTMLLPESGEIEEYGVCAKGTEVFKRGRTTGLTQGTLSHIDCAVNINGRVMSAWQVIGSFNNPFSDKGDSGSWVINAEGKWVGLLFACPFPSCTGDGYVMPVSELVKDIETLVGGEVVSPAKETSG</sequence>
<dbReference type="OrthoDB" id="5424209at2759"/>
<dbReference type="eggNOG" id="ENOG502QR0D">
    <property type="taxonomic scope" value="Eukaryota"/>
</dbReference>
<keyword evidence="3" id="KW-1185">Reference proteome</keyword>
<evidence type="ECO:0000313" key="2">
    <source>
        <dbReference type="EMBL" id="GAD94396.1"/>
    </source>
</evidence>
<dbReference type="InterPro" id="IPR012985">
    <property type="entry name" value="Peptidase_S64_Ssy5"/>
</dbReference>
<protein>
    <submittedName>
        <fullName evidence="2">Uncharacterized protein</fullName>
    </submittedName>
</protein>
<dbReference type="AlphaFoldDB" id="V5FXG4"/>
<dbReference type="EMBL" id="BAUL01000090">
    <property type="protein sequence ID" value="GAD94396.1"/>
    <property type="molecule type" value="Genomic_DNA"/>
</dbReference>
<dbReference type="InParanoid" id="V5FXG4"/>
<reference evidence="3" key="1">
    <citation type="journal article" date="2014" name="Genome Announc.">
        <title>Draft genome sequence of the formaldehyde-resistant fungus Byssochlamys spectabilis No. 5 (anamorph Paecilomyces variotii No. 5) (NBRC109023).</title>
        <authorList>
            <person name="Oka T."/>
            <person name="Ekino K."/>
            <person name="Fukuda K."/>
            <person name="Nomura Y."/>
        </authorList>
    </citation>
    <scope>NUCLEOTIDE SEQUENCE [LARGE SCALE GENOMIC DNA]</scope>
    <source>
        <strain evidence="3">No. 5 / NBRC 109023</strain>
    </source>
</reference>
<evidence type="ECO:0000313" key="3">
    <source>
        <dbReference type="Proteomes" id="UP000018001"/>
    </source>
</evidence>
<accession>V5FXG4</accession>
<comment type="caution">
    <text evidence="2">The sequence shown here is derived from an EMBL/GenBank/DDBJ whole genome shotgun (WGS) entry which is preliminary data.</text>
</comment>
<organism evidence="2 3">
    <name type="scientific">Byssochlamys spectabilis (strain No. 5 / NBRC 109023)</name>
    <name type="common">Paecilomyces variotii</name>
    <dbReference type="NCBI Taxonomy" id="1356009"/>
    <lineage>
        <taxon>Eukaryota</taxon>
        <taxon>Fungi</taxon>
        <taxon>Dikarya</taxon>
        <taxon>Ascomycota</taxon>
        <taxon>Pezizomycotina</taxon>
        <taxon>Eurotiomycetes</taxon>
        <taxon>Eurotiomycetidae</taxon>
        <taxon>Eurotiales</taxon>
        <taxon>Thermoascaceae</taxon>
        <taxon>Paecilomyces</taxon>
    </lineage>
</organism>
<dbReference type="Pfam" id="PF08192">
    <property type="entry name" value="Peptidase_S64"/>
    <property type="match status" value="1"/>
</dbReference>
<dbReference type="Gene3D" id="2.40.10.10">
    <property type="entry name" value="Trypsin-like serine proteases"/>
    <property type="match status" value="1"/>
</dbReference>